<dbReference type="Pfam" id="PF00583">
    <property type="entry name" value="Acetyltransf_1"/>
    <property type="match status" value="1"/>
</dbReference>
<keyword evidence="2" id="KW-0012">Acyltransferase</keyword>
<proteinExistence type="predicted"/>
<organism evidence="4 5">
    <name type="scientific">Candidatus Segetimicrobium genomatis</name>
    <dbReference type="NCBI Taxonomy" id="2569760"/>
    <lineage>
        <taxon>Bacteria</taxon>
        <taxon>Bacillati</taxon>
        <taxon>Candidatus Sysuimicrobiota</taxon>
        <taxon>Candidatus Sysuimicrobiia</taxon>
        <taxon>Candidatus Sysuimicrobiales</taxon>
        <taxon>Candidatus Segetimicrobiaceae</taxon>
        <taxon>Candidatus Segetimicrobium</taxon>
    </lineage>
</organism>
<dbReference type="CDD" id="cd04301">
    <property type="entry name" value="NAT_SF"/>
    <property type="match status" value="1"/>
</dbReference>
<dbReference type="PROSITE" id="PS51186">
    <property type="entry name" value="GNAT"/>
    <property type="match status" value="1"/>
</dbReference>
<dbReference type="EMBL" id="VBAO01000150">
    <property type="protein sequence ID" value="TMI81906.1"/>
    <property type="molecule type" value="Genomic_DNA"/>
</dbReference>
<gene>
    <name evidence="4" type="ORF">E6H04_05815</name>
</gene>
<feature type="domain" description="N-acetyltransferase" evidence="3">
    <location>
        <begin position="94"/>
        <end position="235"/>
    </location>
</feature>
<dbReference type="PANTHER" id="PTHR43420">
    <property type="entry name" value="ACETYLTRANSFERASE"/>
    <property type="match status" value="1"/>
</dbReference>
<dbReference type="SUPFAM" id="SSF55729">
    <property type="entry name" value="Acyl-CoA N-acyltransferases (Nat)"/>
    <property type="match status" value="2"/>
</dbReference>
<evidence type="ECO:0000256" key="2">
    <source>
        <dbReference type="ARBA" id="ARBA00023315"/>
    </source>
</evidence>
<evidence type="ECO:0000256" key="1">
    <source>
        <dbReference type="ARBA" id="ARBA00022679"/>
    </source>
</evidence>
<evidence type="ECO:0000313" key="5">
    <source>
        <dbReference type="Proteomes" id="UP000320048"/>
    </source>
</evidence>
<dbReference type="InterPro" id="IPR050680">
    <property type="entry name" value="YpeA/RimI_acetyltransf"/>
</dbReference>
<evidence type="ECO:0000259" key="3">
    <source>
        <dbReference type="PROSITE" id="PS51186"/>
    </source>
</evidence>
<dbReference type="InterPro" id="IPR000182">
    <property type="entry name" value="GNAT_dom"/>
</dbReference>
<evidence type="ECO:0000313" key="4">
    <source>
        <dbReference type="EMBL" id="TMI81906.1"/>
    </source>
</evidence>
<dbReference type="PANTHER" id="PTHR43420:SF12">
    <property type="entry name" value="N-ACETYLTRANSFERASE DOMAIN-CONTAINING PROTEIN"/>
    <property type="match status" value="1"/>
</dbReference>
<comment type="caution">
    <text evidence="4">The sequence shown here is derived from an EMBL/GenBank/DDBJ whole genome shotgun (WGS) entry which is preliminary data.</text>
</comment>
<keyword evidence="1 4" id="KW-0808">Transferase</keyword>
<dbReference type="GO" id="GO:0016747">
    <property type="term" value="F:acyltransferase activity, transferring groups other than amino-acyl groups"/>
    <property type="evidence" value="ECO:0007669"/>
    <property type="project" value="InterPro"/>
</dbReference>
<reference evidence="4 5" key="1">
    <citation type="journal article" date="2019" name="Nat. Microbiol.">
        <title>Mediterranean grassland soil C-N compound turnover is dependent on rainfall and depth, and is mediated by genomically divergent microorganisms.</title>
        <authorList>
            <person name="Diamond S."/>
            <person name="Andeer P.F."/>
            <person name="Li Z."/>
            <person name="Crits-Christoph A."/>
            <person name="Burstein D."/>
            <person name="Anantharaman K."/>
            <person name="Lane K.R."/>
            <person name="Thomas B.C."/>
            <person name="Pan C."/>
            <person name="Northen T.R."/>
            <person name="Banfield J.F."/>
        </authorList>
    </citation>
    <scope>NUCLEOTIDE SEQUENCE [LARGE SCALE GENOMIC DNA]</scope>
    <source>
        <strain evidence="4">NP_7</strain>
    </source>
</reference>
<dbReference type="InterPro" id="IPR016181">
    <property type="entry name" value="Acyl_CoA_acyltransferase"/>
</dbReference>
<sequence length="235" mass="26098">MAAILVEKEHRRQGIGGSLFLAALDSLRRAGCTRAIVGGVPLLWKGIPMEFPSAIRFFIGLGCTPSTKTVDQFRYLPGYEYPAHLDRNLARRDLQLTVAEEEDAERILIFERTHFPHWAEYFSNLLERRQFTRILCVKSNAEILGTTMVDGPGSLFPGAQWLYLAKDGMGGYATLGIAPSCRGQGLGYALSAFATRRVKESGAAVCFINHSEAVPLYRKLGFCDWAEYQACEIAL</sequence>
<dbReference type="Gene3D" id="3.40.630.30">
    <property type="match status" value="2"/>
</dbReference>
<protein>
    <submittedName>
        <fullName evidence="4">GNAT family N-acetyltransferase</fullName>
    </submittedName>
</protein>
<dbReference type="Proteomes" id="UP000320048">
    <property type="component" value="Unassembled WGS sequence"/>
</dbReference>
<accession>A0A537JFM5</accession>
<dbReference type="AlphaFoldDB" id="A0A537JFM5"/>
<name>A0A537JFM5_9BACT</name>